<name>A0ABZ2LAE4_9BACT</name>
<protein>
    <submittedName>
        <fullName evidence="1">Uncharacterized protein</fullName>
    </submittedName>
</protein>
<dbReference type="RefSeq" id="WP_394837562.1">
    <property type="nucleotide sequence ID" value="NZ_CP089929.1"/>
</dbReference>
<sequence>MTRAIAAHAVDAMSNTIDKGAAPMALPATPHATLAASKPSVQRGVATRCPGTGTLA</sequence>
<proteinExistence type="predicted"/>
<gene>
    <name evidence="1" type="ORF">LVJ94_11700</name>
</gene>
<keyword evidence="2" id="KW-1185">Reference proteome</keyword>
<evidence type="ECO:0000313" key="1">
    <source>
        <dbReference type="EMBL" id="WXB07894.1"/>
    </source>
</evidence>
<evidence type="ECO:0000313" key="2">
    <source>
        <dbReference type="Proteomes" id="UP001374803"/>
    </source>
</evidence>
<accession>A0ABZ2LAE4</accession>
<reference evidence="1" key="1">
    <citation type="submission" date="2021-12" db="EMBL/GenBank/DDBJ databases">
        <title>Discovery of the Pendulisporaceae a myxobacterial family with distinct sporulation behavior and unique specialized metabolism.</title>
        <authorList>
            <person name="Garcia R."/>
            <person name="Popoff A."/>
            <person name="Bader C.D."/>
            <person name="Loehr J."/>
            <person name="Walesch S."/>
            <person name="Walt C."/>
            <person name="Boldt J."/>
            <person name="Bunk B."/>
            <person name="Haeckl F.J.F.P.J."/>
            <person name="Gunesch A.P."/>
            <person name="Birkelbach J."/>
            <person name="Nuebel U."/>
            <person name="Pietschmann T."/>
            <person name="Bach T."/>
            <person name="Mueller R."/>
        </authorList>
    </citation>
    <scope>NUCLEOTIDE SEQUENCE</scope>
    <source>
        <strain evidence="1">MSr11367</strain>
    </source>
</reference>
<dbReference type="EMBL" id="CP089983">
    <property type="protein sequence ID" value="WXB07894.1"/>
    <property type="molecule type" value="Genomic_DNA"/>
</dbReference>
<dbReference type="Proteomes" id="UP001374803">
    <property type="component" value="Chromosome"/>
</dbReference>
<organism evidence="1 2">
    <name type="scientific">Pendulispora rubella</name>
    <dbReference type="NCBI Taxonomy" id="2741070"/>
    <lineage>
        <taxon>Bacteria</taxon>
        <taxon>Pseudomonadati</taxon>
        <taxon>Myxococcota</taxon>
        <taxon>Myxococcia</taxon>
        <taxon>Myxococcales</taxon>
        <taxon>Sorangiineae</taxon>
        <taxon>Pendulisporaceae</taxon>
        <taxon>Pendulispora</taxon>
    </lineage>
</organism>